<dbReference type="AlphaFoldDB" id="A0A1H3D5U6"/>
<accession>A0A1H3D5U6</accession>
<dbReference type="GO" id="GO:0003989">
    <property type="term" value="F:acetyl-CoA carboxylase activity"/>
    <property type="evidence" value="ECO:0007669"/>
    <property type="project" value="InterPro"/>
</dbReference>
<dbReference type="InterPro" id="IPR032716">
    <property type="entry name" value="ACC_epsilon"/>
</dbReference>
<sequence length="57" mass="6374">MTEIRIERGVPDAEELAALIAVLASLAAQPRPVRHAPVSRWRGPAWRESTLDSTRLR</sequence>
<evidence type="ECO:0000313" key="1">
    <source>
        <dbReference type="EMBL" id="SDX61498.1"/>
    </source>
</evidence>
<dbReference type="Pfam" id="PF13822">
    <property type="entry name" value="ACC_epsilon"/>
    <property type="match status" value="1"/>
</dbReference>
<keyword evidence="2" id="KW-1185">Reference proteome</keyword>
<dbReference type="RefSeq" id="WP_091289364.1">
    <property type="nucleotide sequence ID" value="NZ_FNON01000003.1"/>
</dbReference>
<dbReference type="STRING" id="589385.SAMN05421504_103262"/>
<evidence type="ECO:0000313" key="2">
    <source>
        <dbReference type="Proteomes" id="UP000199515"/>
    </source>
</evidence>
<dbReference type="GO" id="GO:0004658">
    <property type="term" value="F:propionyl-CoA carboxylase activity"/>
    <property type="evidence" value="ECO:0007669"/>
    <property type="project" value="InterPro"/>
</dbReference>
<dbReference type="EMBL" id="FNON01000003">
    <property type="protein sequence ID" value="SDX61498.1"/>
    <property type="molecule type" value="Genomic_DNA"/>
</dbReference>
<protein>
    <submittedName>
        <fullName evidence="1">Acyl-CoA carboxylase epsilon subunit</fullName>
    </submittedName>
</protein>
<proteinExistence type="predicted"/>
<reference evidence="1 2" key="1">
    <citation type="submission" date="2016-10" db="EMBL/GenBank/DDBJ databases">
        <authorList>
            <person name="de Groot N.N."/>
        </authorList>
    </citation>
    <scope>NUCLEOTIDE SEQUENCE [LARGE SCALE GENOMIC DNA]</scope>
    <source>
        <strain evidence="1 2">CPCC 202699</strain>
    </source>
</reference>
<dbReference type="Proteomes" id="UP000199515">
    <property type="component" value="Unassembled WGS sequence"/>
</dbReference>
<name>A0A1H3D5U6_9PSEU</name>
<gene>
    <name evidence="1" type="ORF">SAMN05421504_103262</name>
</gene>
<organism evidence="1 2">
    <name type="scientific">Amycolatopsis xylanica</name>
    <dbReference type="NCBI Taxonomy" id="589385"/>
    <lineage>
        <taxon>Bacteria</taxon>
        <taxon>Bacillati</taxon>
        <taxon>Actinomycetota</taxon>
        <taxon>Actinomycetes</taxon>
        <taxon>Pseudonocardiales</taxon>
        <taxon>Pseudonocardiaceae</taxon>
        <taxon>Amycolatopsis</taxon>
    </lineage>
</organism>